<accession>A0ACC5ZAM9</accession>
<evidence type="ECO:0000313" key="2">
    <source>
        <dbReference type="Proteomes" id="UP000830395"/>
    </source>
</evidence>
<reference evidence="1" key="1">
    <citation type="submission" date="2020-02" db="EMBL/GenBank/DDBJ databases">
        <title>Genome sequencing of the panga catfish, Pangasius djambal.</title>
        <authorList>
            <person name="Wen M."/>
            <person name="Zahm M."/>
            <person name="Roques C."/>
            <person name="Cabau C."/>
            <person name="Klopp C."/>
            <person name="Donnadieu C."/>
            <person name="Jouanno E."/>
            <person name="Avarre J.-C."/>
            <person name="Campet M."/>
            <person name="Ha T."/>
            <person name="Dugue R."/>
            <person name="Lampietro C."/>
            <person name="Louis A."/>
            <person name="Herpin A."/>
            <person name="Echchiki A."/>
            <person name="Berthelot C."/>
            <person name="Parey E."/>
            <person name="Roest-Crollius H."/>
            <person name="Braasch I."/>
            <person name="Postlethwait J.H."/>
            <person name="Bobe J."/>
            <person name="Montfort J."/>
            <person name="Bouchez O."/>
            <person name="Begum T."/>
            <person name="Schartl M."/>
            <person name="Gustiano R."/>
            <person name="Guiguen Y."/>
        </authorList>
    </citation>
    <scope>NUCLEOTIDE SEQUENCE</scope>
    <source>
        <strain evidence="1">Pdj_M5554</strain>
    </source>
</reference>
<gene>
    <name evidence="1" type="ORF">PDJAM_G00126750</name>
</gene>
<dbReference type="Proteomes" id="UP000830395">
    <property type="component" value="Chromosome 21"/>
</dbReference>
<keyword evidence="2" id="KW-1185">Reference proteome</keyword>
<proteinExistence type="predicted"/>
<sequence length="1673" mass="187580">MKRGRRKGGSKEKVFGCDLMEHLAATSQDIPQVLRSCSIFIEEHGIVDGIYRLSGVSSNTQKLRSEFDSEGSPDLYKDVYLQDIHCVSSLCKAYFRELPNPLLTYQLYDHFAEAVAVQLEDERLVKIKEVLKELPQPHFRTLEYLMRHLVRMATYSNQTNMHARNLAIVWAPNLLRSKDIEASGFNGTAAFMEVRVQSIVVEFILTHVTQLFPESDLEPGLNSERRKSLPSPSILSSQEDAFFKALPFQYPGNMSPGDGPPQMRPYHAIIDGTDKRKGSLKGRKWKSIFNLGGRLHDPRKKKYAPKEKEKTTLRPAKSMDSLSSGPYTKEDSRHGSPHLSPLAIPSGTAESGPGGGVASGYAVTYRRTGGASVSMVSGGGGAQGTYRSLDPGAGAGANTDKSQTPSLVTASRAERRAGMHISGPFSVTVPLHITSGLALGVLQGGRAEEEEPRQGQNEEEQLKKDNQENAEEKETELDEEKVQTDRKTGSLNDSKEKNMDNMNKGDGETEVKREDREPEEAKPEEREESGDKDKENQYLSEEEESNERKHATDRPSLSEHMDGEDYIVMKGGVVQYPEGDGSQNESLSLSPQEEEYLDHELPLDFQDTFGFLDLMDMPTSNQLNEFSVEPPAFEMEEDEEEDKQSPSQSNRHMETSQLNLPAHTSRALSNKSHSLPYKSCPFQPNLSFSSDEDCYSGPSDGEDSSDLDRGEYEDMFTKSLPPATHFQDLNWASPPMIILDSDSNVGSHSKDECLNQTHTVPEDIQDSPPASQSTVTEMMAADQCLNERDLSPLPLETEHSNVEKKNEDRSTENDGEDKSGSEELRNVNEPIQEENKKMESTDSKDETLTCSHKDSHSAEDENQEDTYFGPDPPSCTVEPNNSGNVETSSTTDPVISEEPASSDDQQESTDSYVDVAESETIIDTTSPELQTTQNKTETDKLSVKAEIIMHINMQEQTDGNDLEGVVLSEEREVGEKVEEGKDARETEEKTIIKGESTESEHTEGEKNDEGPTNQVDVDKMAKGSDMVPQKEQTYLENKMEDADVEKQKEGSDGGEENDQKMEEDDEDCHLEGVAELKEGSVPEELSEDDDRHSEDGEERQSEKEKESMREEKHEDPSTSERKKPLRPPRMKDRDGVRGAGLGIGVGRTVIISKHKMYQVKAVPVVPPKPQHAKITAFRQQFQQRDTERQQKPIQPTCTERHHIDRGLPKKETENEENRHAEIGDVAENHDNHNAEQEKGTGTDKERPEENKACQAKKQLKDTKSCHSLEGEIEQDREEQKQRRGTWDGGSLRKDGTKELDREAKRTSGISMCFDEAVARATARNRPRFLRTMSSVDIHSQLASIIERFAKGALVEMTKIIDKDSALLRAEIARRQMEVEALLCKLQFAESELRSARQAAAARQSAPNRRSVAVQVTITAALQDCKETHTNSRTDTSSVHSSNAKQEDRAESFQVKEERTELKPWDNADEIEETRVCWEEEQHASNTSGEGLNEAKPGVIWDSPDLEDFSMRPEASQDTTNTVLGHHSTNASPNPREDNTIHYQYQQTTDCDARQQRLNRFTNSNAAALPPVSEQRGDGVGTGEKSSRCAQCGKTFTTRFYLKIHQRIHTGERPYTCLQCGKRFYCNSHLISHQRCHTGEKPYSCEECGKSYSHLNSLKLHQRSHTEEEVCNYW</sequence>
<protein>
    <submittedName>
        <fullName evidence="1">Uncharacterized protein</fullName>
    </submittedName>
</protein>
<evidence type="ECO:0000313" key="1">
    <source>
        <dbReference type="EMBL" id="MCJ8745116.1"/>
    </source>
</evidence>
<organism evidence="1 2">
    <name type="scientific">Pangasius djambal</name>
    <dbReference type="NCBI Taxonomy" id="1691987"/>
    <lineage>
        <taxon>Eukaryota</taxon>
        <taxon>Metazoa</taxon>
        <taxon>Chordata</taxon>
        <taxon>Craniata</taxon>
        <taxon>Vertebrata</taxon>
        <taxon>Euteleostomi</taxon>
        <taxon>Actinopterygii</taxon>
        <taxon>Neopterygii</taxon>
        <taxon>Teleostei</taxon>
        <taxon>Ostariophysi</taxon>
        <taxon>Siluriformes</taxon>
        <taxon>Pangasiidae</taxon>
        <taxon>Pangasius</taxon>
    </lineage>
</organism>
<dbReference type="EMBL" id="CM040995">
    <property type="protein sequence ID" value="MCJ8745116.1"/>
    <property type="molecule type" value="Genomic_DNA"/>
</dbReference>
<comment type="caution">
    <text evidence="1">The sequence shown here is derived from an EMBL/GenBank/DDBJ whole genome shotgun (WGS) entry which is preliminary data.</text>
</comment>
<name>A0ACC5ZAM9_9TELE</name>